<reference evidence="1 2" key="1">
    <citation type="journal article" date="2018" name="Sci. Rep.">
        <title>Genome sequence of the cauliflower mushroom Sparassis crispa (Hanabiratake) and its association with beneficial usage.</title>
        <authorList>
            <person name="Kiyama R."/>
            <person name="Furutani Y."/>
            <person name="Kawaguchi K."/>
            <person name="Nakanishi T."/>
        </authorList>
    </citation>
    <scope>NUCLEOTIDE SEQUENCE [LARGE SCALE GENOMIC DNA]</scope>
</reference>
<protein>
    <recommendedName>
        <fullName evidence="3">HNH nuclease domain-containing protein</fullName>
    </recommendedName>
</protein>
<comment type="caution">
    <text evidence="1">The sequence shown here is derived from an EMBL/GenBank/DDBJ whole genome shotgun (WGS) entry which is preliminary data.</text>
</comment>
<organism evidence="1 2">
    <name type="scientific">Sparassis crispa</name>
    <dbReference type="NCBI Taxonomy" id="139825"/>
    <lineage>
        <taxon>Eukaryota</taxon>
        <taxon>Fungi</taxon>
        <taxon>Dikarya</taxon>
        <taxon>Basidiomycota</taxon>
        <taxon>Agaricomycotina</taxon>
        <taxon>Agaricomycetes</taxon>
        <taxon>Polyporales</taxon>
        <taxon>Sparassidaceae</taxon>
        <taxon>Sparassis</taxon>
    </lineage>
</organism>
<accession>A0A401H4K8</accession>
<dbReference type="RefSeq" id="XP_027620288.1">
    <property type="nucleotide sequence ID" value="XM_027764487.1"/>
</dbReference>
<keyword evidence="2" id="KW-1185">Reference proteome</keyword>
<dbReference type="OrthoDB" id="2104739at2759"/>
<evidence type="ECO:0000313" key="1">
    <source>
        <dbReference type="EMBL" id="GBE89375.1"/>
    </source>
</evidence>
<name>A0A401H4K8_9APHY</name>
<sequence>MVSMHPSRPLFNLTAEEMKLLLEEALQDHRAEKLLCLVRDNYRCVVTEKYDASTYESKFVEDATFVPLSPITCTELAHIIAESTNANIGGGDRKRNYAASAWAVLDRFGKVNVVDDELNEVEWARNRSPSKCDDYVYGC</sequence>
<dbReference type="InParanoid" id="A0A401H4K8"/>
<dbReference type="EMBL" id="BFAD01000016">
    <property type="protein sequence ID" value="GBE89375.1"/>
    <property type="molecule type" value="Genomic_DNA"/>
</dbReference>
<dbReference type="AlphaFoldDB" id="A0A401H4K8"/>
<evidence type="ECO:0008006" key="3">
    <source>
        <dbReference type="Google" id="ProtNLM"/>
    </source>
</evidence>
<proteinExistence type="predicted"/>
<dbReference type="GeneID" id="38786292"/>
<dbReference type="Proteomes" id="UP000287166">
    <property type="component" value="Unassembled WGS sequence"/>
</dbReference>
<gene>
    <name evidence="1" type="ORF">SCP_1600360</name>
</gene>
<evidence type="ECO:0000313" key="2">
    <source>
        <dbReference type="Proteomes" id="UP000287166"/>
    </source>
</evidence>